<comment type="caution">
    <text evidence="2">The sequence shown here is derived from an EMBL/GenBank/DDBJ whole genome shotgun (WGS) entry which is preliminary data.</text>
</comment>
<dbReference type="AlphaFoldDB" id="A0A1Y1YDX7"/>
<dbReference type="EMBL" id="MCFE01000159">
    <property type="protein sequence ID" value="ORX96202.1"/>
    <property type="molecule type" value="Genomic_DNA"/>
</dbReference>
<evidence type="ECO:0000313" key="3">
    <source>
        <dbReference type="Proteomes" id="UP000193498"/>
    </source>
</evidence>
<protein>
    <submittedName>
        <fullName evidence="2">Uncharacterized protein</fullName>
    </submittedName>
</protein>
<feature type="compositionally biased region" description="Polar residues" evidence="1">
    <location>
        <begin position="26"/>
        <end position="41"/>
    </location>
</feature>
<feature type="compositionally biased region" description="Polar residues" evidence="1">
    <location>
        <begin position="75"/>
        <end position="96"/>
    </location>
</feature>
<dbReference type="InParanoid" id="A0A1Y1YDX7"/>
<sequence length="180" mass="19302">MFVQKKKESGGPKVKTSSRSMSSSRPYTTNPSTNQNYQNPASAYPAKSKFQGFGSGWNGSRSSHEGNPILAVMPKTSSVLSRPTKPVQKNSPNNFFGNGAIRSKAVPGARFNPMARPGSAWASAAGKASNQTSAIQSRPNVAFSEEQKKVLYLALDHHQSIFFTGSAGQSIISNPRLKIP</sequence>
<name>A0A1Y1YDX7_9FUNG</name>
<dbReference type="Proteomes" id="UP000193498">
    <property type="component" value="Unassembled WGS sequence"/>
</dbReference>
<reference evidence="2 3" key="1">
    <citation type="submission" date="2016-07" db="EMBL/GenBank/DDBJ databases">
        <title>Pervasive Adenine N6-methylation of Active Genes in Fungi.</title>
        <authorList>
            <consortium name="DOE Joint Genome Institute"/>
            <person name="Mondo S.J."/>
            <person name="Dannebaum R.O."/>
            <person name="Kuo R.C."/>
            <person name="Labutti K."/>
            <person name="Haridas S."/>
            <person name="Kuo A."/>
            <person name="Salamov A."/>
            <person name="Ahrendt S.R."/>
            <person name="Lipzen A."/>
            <person name="Sullivan W."/>
            <person name="Andreopoulos W.B."/>
            <person name="Clum A."/>
            <person name="Lindquist E."/>
            <person name="Daum C."/>
            <person name="Ramamoorthy G.K."/>
            <person name="Gryganskyi A."/>
            <person name="Culley D."/>
            <person name="Magnuson J.K."/>
            <person name="James T.Y."/>
            <person name="O'Malley M.A."/>
            <person name="Stajich J.E."/>
            <person name="Spatafora J.W."/>
            <person name="Visel A."/>
            <person name="Grigoriev I.V."/>
        </authorList>
    </citation>
    <scope>NUCLEOTIDE SEQUENCE [LARGE SCALE GENOMIC DNA]</scope>
    <source>
        <strain evidence="2 3">CBS 931.73</strain>
    </source>
</reference>
<gene>
    <name evidence="2" type="ORF">K493DRAFT_371234</name>
</gene>
<keyword evidence="3" id="KW-1185">Reference proteome</keyword>
<evidence type="ECO:0000256" key="1">
    <source>
        <dbReference type="SAM" id="MobiDB-lite"/>
    </source>
</evidence>
<organism evidence="2 3">
    <name type="scientific">Basidiobolus meristosporus CBS 931.73</name>
    <dbReference type="NCBI Taxonomy" id="1314790"/>
    <lineage>
        <taxon>Eukaryota</taxon>
        <taxon>Fungi</taxon>
        <taxon>Fungi incertae sedis</taxon>
        <taxon>Zoopagomycota</taxon>
        <taxon>Entomophthoromycotina</taxon>
        <taxon>Basidiobolomycetes</taxon>
        <taxon>Basidiobolales</taxon>
        <taxon>Basidiobolaceae</taxon>
        <taxon>Basidiobolus</taxon>
    </lineage>
</organism>
<feature type="compositionally biased region" description="Basic and acidic residues" evidence="1">
    <location>
        <begin position="1"/>
        <end position="10"/>
    </location>
</feature>
<feature type="region of interest" description="Disordered" evidence="1">
    <location>
        <begin position="1"/>
        <end position="99"/>
    </location>
</feature>
<proteinExistence type="predicted"/>
<evidence type="ECO:0000313" key="2">
    <source>
        <dbReference type="EMBL" id="ORX96202.1"/>
    </source>
</evidence>
<accession>A0A1Y1YDX7</accession>